<evidence type="ECO:0000313" key="1">
    <source>
        <dbReference type="EMBL" id="EAR87508.1"/>
    </source>
</evidence>
<reference evidence="2" key="1">
    <citation type="journal article" date="2006" name="PLoS Biol.">
        <title>Macronuclear genome sequence of the ciliate Tetrahymena thermophila, a model eukaryote.</title>
        <authorList>
            <person name="Eisen J.A."/>
            <person name="Coyne R.S."/>
            <person name="Wu M."/>
            <person name="Wu D."/>
            <person name="Thiagarajan M."/>
            <person name="Wortman J.R."/>
            <person name="Badger J.H."/>
            <person name="Ren Q."/>
            <person name="Amedeo P."/>
            <person name="Jones K.M."/>
            <person name="Tallon L.J."/>
            <person name="Delcher A.L."/>
            <person name="Salzberg S.L."/>
            <person name="Silva J.C."/>
            <person name="Haas B.J."/>
            <person name="Majoros W.H."/>
            <person name="Farzad M."/>
            <person name="Carlton J.M."/>
            <person name="Smith R.K. Jr."/>
            <person name="Garg J."/>
            <person name="Pearlman R.E."/>
            <person name="Karrer K.M."/>
            <person name="Sun L."/>
            <person name="Manning G."/>
            <person name="Elde N.C."/>
            <person name="Turkewitz A.P."/>
            <person name="Asai D.J."/>
            <person name="Wilkes D.E."/>
            <person name="Wang Y."/>
            <person name="Cai H."/>
            <person name="Collins K."/>
            <person name="Stewart B.A."/>
            <person name="Lee S.R."/>
            <person name="Wilamowska K."/>
            <person name="Weinberg Z."/>
            <person name="Ruzzo W.L."/>
            <person name="Wloga D."/>
            <person name="Gaertig J."/>
            <person name="Frankel J."/>
            <person name="Tsao C.-C."/>
            <person name="Gorovsky M.A."/>
            <person name="Keeling P.J."/>
            <person name="Waller R.F."/>
            <person name="Patron N.J."/>
            <person name="Cherry J.M."/>
            <person name="Stover N.A."/>
            <person name="Krieger C.J."/>
            <person name="del Toro C."/>
            <person name="Ryder H.F."/>
            <person name="Williamson S.C."/>
            <person name="Barbeau R.A."/>
            <person name="Hamilton E.P."/>
            <person name="Orias E."/>
        </authorList>
    </citation>
    <scope>NUCLEOTIDE SEQUENCE [LARGE SCALE GENOMIC DNA]</scope>
    <source>
        <strain evidence="2">SB210</strain>
    </source>
</reference>
<accession>I7M6Y8</accession>
<organism evidence="1 2">
    <name type="scientific">Tetrahymena thermophila (strain SB210)</name>
    <dbReference type="NCBI Taxonomy" id="312017"/>
    <lineage>
        <taxon>Eukaryota</taxon>
        <taxon>Sar</taxon>
        <taxon>Alveolata</taxon>
        <taxon>Ciliophora</taxon>
        <taxon>Intramacronucleata</taxon>
        <taxon>Oligohymenophorea</taxon>
        <taxon>Hymenostomatida</taxon>
        <taxon>Tetrahymenina</taxon>
        <taxon>Tetrahymenidae</taxon>
        <taxon>Tetrahymena</taxon>
    </lineage>
</organism>
<gene>
    <name evidence="1" type="ORF">TTHERM_00068160</name>
</gene>
<dbReference type="EMBL" id="GG662853">
    <property type="protein sequence ID" value="EAR87508.1"/>
    <property type="molecule type" value="Genomic_DNA"/>
</dbReference>
<sequence>MKVVFYEIQKQIRAFLEYFIDIFIFQFKYGKIMVQFSQNIFQLTNLKDSEK</sequence>
<name>I7M6Y8_TETTS</name>
<dbReference type="KEGG" id="tet:TTHERM_00068160"/>
<dbReference type="GeneID" id="7829049"/>
<keyword evidence="2" id="KW-1185">Reference proteome</keyword>
<dbReference type="RefSeq" id="XP_001007753.1">
    <property type="nucleotide sequence ID" value="XM_001007753.1"/>
</dbReference>
<dbReference type="InParanoid" id="I7M6Y8"/>
<dbReference type="AlphaFoldDB" id="I7M6Y8"/>
<dbReference type="Proteomes" id="UP000009168">
    <property type="component" value="Unassembled WGS sequence"/>
</dbReference>
<proteinExistence type="predicted"/>
<evidence type="ECO:0000313" key="2">
    <source>
        <dbReference type="Proteomes" id="UP000009168"/>
    </source>
</evidence>
<dbReference type="HOGENOM" id="CLU_3110629_0_0_1"/>
<protein>
    <submittedName>
        <fullName evidence="1">Uncharacterized protein</fullName>
    </submittedName>
</protein>